<feature type="compositionally biased region" description="Polar residues" evidence="1">
    <location>
        <begin position="1"/>
        <end position="12"/>
    </location>
</feature>
<keyword evidence="3" id="KW-1185">Reference proteome</keyword>
<organism evidence="2 3">
    <name type="scientific">Taxus chinensis</name>
    <name type="common">Chinese yew</name>
    <name type="synonym">Taxus wallichiana var. chinensis</name>
    <dbReference type="NCBI Taxonomy" id="29808"/>
    <lineage>
        <taxon>Eukaryota</taxon>
        <taxon>Viridiplantae</taxon>
        <taxon>Streptophyta</taxon>
        <taxon>Embryophyta</taxon>
        <taxon>Tracheophyta</taxon>
        <taxon>Spermatophyta</taxon>
        <taxon>Pinopsida</taxon>
        <taxon>Pinidae</taxon>
        <taxon>Conifers II</taxon>
        <taxon>Cupressales</taxon>
        <taxon>Taxaceae</taxon>
        <taxon>Taxus</taxon>
    </lineage>
</organism>
<sequence length="72" mass="7823">MSQGSPKQSGTVGTKGREPAEPNESRQLETVWDTRPKVREPASRIGRNENFCPGTVGTKGREPAEPGEFVPD</sequence>
<comment type="caution">
    <text evidence="2">The sequence shown here is derived from an EMBL/GenBank/DDBJ whole genome shotgun (WGS) entry which is preliminary data.</text>
</comment>
<protein>
    <submittedName>
        <fullName evidence="2">Uncharacterized protein</fullName>
    </submittedName>
</protein>
<feature type="non-terminal residue" evidence="2">
    <location>
        <position position="72"/>
    </location>
</feature>
<feature type="region of interest" description="Disordered" evidence="1">
    <location>
        <begin position="1"/>
        <end position="72"/>
    </location>
</feature>
<reference evidence="2 3" key="1">
    <citation type="journal article" date="2021" name="Nat. Plants">
        <title>The Taxus genome provides insights into paclitaxel biosynthesis.</title>
        <authorList>
            <person name="Xiong X."/>
            <person name="Gou J."/>
            <person name="Liao Q."/>
            <person name="Li Y."/>
            <person name="Zhou Q."/>
            <person name="Bi G."/>
            <person name="Li C."/>
            <person name="Du R."/>
            <person name="Wang X."/>
            <person name="Sun T."/>
            <person name="Guo L."/>
            <person name="Liang H."/>
            <person name="Lu P."/>
            <person name="Wu Y."/>
            <person name="Zhang Z."/>
            <person name="Ro D.K."/>
            <person name="Shang Y."/>
            <person name="Huang S."/>
            <person name="Yan J."/>
        </authorList>
    </citation>
    <scope>NUCLEOTIDE SEQUENCE [LARGE SCALE GENOMIC DNA]</scope>
    <source>
        <strain evidence="2">Ta-2019</strain>
    </source>
</reference>
<dbReference type="AlphaFoldDB" id="A0AA38BYL8"/>
<evidence type="ECO:0000313" key="3">
    <source>
        <dbReference type="Proteomes" id="UP000824469"/>
    </source>
</evidence>
<dbReference type="Proteomes" id="UP000824469">
    <property type="component" value="Unassembled WGS sequence"/>
</dbReference>
<gene>
    <name evidence="2" type="ORF">KI387_035033</name>
</gene>
<evidence type="ECO:0000313" key="2">
    <source>
        <dbReference type="EMBL" id="KAH9290916.1"/>
    </source>
</evidence>
<proteinExistence type="predicted"/>
<dbReference type="EMBL" id="JAHRHJ020003813">
    <property type="protein sequence ID" value="KAH9290916.1"/>
    <property type="molecule type" value="Genomic_DNA"/>
</dbReference>
<evidence type="ECO:0000256" key="1">
    <source>
        <dbReference type="SAM" id="MobiDB-lite"/>
    </source>
</evidence>
<feature type="compositionally biased region" description="Basic and acidic residues" evidence="1">
    <location>
        <begin position="15"/>
        <end position="42"/>
    </location>
</feature>
<name>A0AA38BYL8_TAXCH</name>
<accession>A0AA38BYL8</accession>